<organism evidence="2 3">
    <name type="scientific">Nakamurella antarctica</name>
    <dbReference type="NCBI Taxonomy" id="1902245"/>
    <lineage>
        <taxon>Bacteria</taxon>
        <taxon>Bacillati</taxon>
        <taxon>Actinomycetota</taxon>
        <taxon>Actinomycetes</taxon>
        <taxon>Nakamurellales</taxon>
        <taxon>Nakamurellaceae</taxon>
        <taxon>Nakamurella</taxon>
    </lineage>
</organism>
<keyword evidence="3" id="KW-1185">Reference proteome</keyword>
<dbReference type="InterPro" id="IPR025459">
    <property type="entry name" value="DUF4279"/>
</dbReference>
<sequence>MRTRVTYQIFGDQTSLAADRVSRAHGIAPTKSRESGEPTTTRQTARSSSWSLPTGEPEDDVELSTQLETLLGILESRSNELWELSALGYRARWWCYAGSYAAEHAVEVSRALMGRLLAVPEERMLDFYNDEPKG</sequence>
<accession>A0A3G8ZHQ7</accession>
<dbReference type="AlphaFoldDB" id="A0A3G8ZHQ7"/>
<evidence type="ECO:0000313" key="3">
    <source>
        <dbReference type="Proteomes" id="UP000268084"/>
    </source>
</evidence>
<gene>
    <name evidence="2" type="ORF">EH165_00605</name>
</gene>
<feature type="compositionally biased region" description="Polar residues" evidence="1">
    <location>
        <begin position="37"/>
        <end position="52"/>
    </location>
</feature>
<name>A0A3G8ZHQ7_9ACTN</name>
<protein>
    <submittedName>
        <fullName evidence="2">DUF4279 domain-containing protein</fullName>
    </submittedName>
</protein>
<dbReference type="EMBL" id="CP034170">
    <property type="protein sequence ID" value="AZI56889.1"/>
    <property type="molecule type" value="Genomic_DNA"/>
</dbReference>
<evidence type="ECO:0000313" key="2">
    <source>
        <dbReference type="EMBL" id="AZI56889.1"/>
    </source>
</evidence>
<reference evidence="2 3" key="1">
    <citation type="submission" date="2018-11" db="EMBL/GenBank/DDBJ databases">
        <authorList>
            <person name="Da X."/>
        </authorList>
    </citation>
    <scope>NUCLEOTIDE SEQUENCE [LARGE SCALE GENOMIC DNA]</scope>
    <source>
        <strain evidence="2 3">S14-144</strain>
    </source>
</reference>
<proteinExistence type="predicted"/>
<dbReference type="OrthoDB" id="3697070at2"/>
<evidence type="ECO:0000256" key="1">
    <source>
        <dbReference type="SAM" id="MobiDB-lite"/>
    </source>
</evidence>
<dbReference type="KEGG" id="nak:EH165_00605"/>
<reference evidence="2 3" key="2">
    <citation type="submission" date="2018-12" db="EMBL/GenBank/DDBJ databases">
        <title>Nakamurella antarcticus sp. nov., isolated from Antarctica South Shetland Islands soil.</title>
        <authorList>
            <person name="Peng F."/>
        </authorList>
    </citation>
    <scope>NUCLEOTIDE SEQUENCE [LARGE SCALE GENOMIC DNA]</scope>
    <source>
        <strain evidence="2 3">S14-144</strain>
    </source>
</reference>
<dbReference type="Pfam" id="PF14106">
    <property type="entry name" value="DUF4279"/>
    <property type="match status" value="1"/>
</dbReference>
<dbReference type="RefSeq" id="WP_124797574.1">
    <property type="nucleotide sequence ID" value="NZ_CP034170.1"/>
</dbReference>
<feature type="region of interest" description="Disordered" evidence="1">
    <location>
        <begin position="24"/>
        <end position="60"/>
    </location>
</feature>
<dbReference type="Proteomes" id="UP000268084">
    <property type="component" value="Chromosome"/>
</dbReference>